<dbReference type="AlphaFoldDB" id="A0A1I4SFH8"/>
<dbReference type="GO" id="GO:0010181">
    <property type="term" value="F:FMN binding"/>
    <property type="evidence" value="ECO:0007669"/>
    <property type="project" value="TreeGrafter"/>
</dbReference>
<dbReference type="InterPro" id="IPR005025">
    <property type="entry name" value="FMN_Rdtase-like_dom"/>
</dbReference>
<protein>
    <submittedName>
        <fullName evidence="2">NAD(P)H-dependent FMN reductase</fullName>
    </submittedName>
</protein>
<proteinExistence type="predicted"/>
<dbReference type="RefSeq" id="WP_090670738.1">
    <property type="nucleotide sequence ID" value="NZ_FOUF01000024.1"/>
</dbReference>
<dbReference type="PANTHER" id="PTHR30543">
    <property type="entry name" value="CHROMATE REDUCTASE"/>
    <property type="match status" value="1"/>
</dbReference>
<accession>A0A1I4SFH8</accession>
<organism evidence="2 3">
    <name type="scientific">Nitrosomonas nitrosa</name>
    <dbReference type="NCBI Taxonomy" id="52442"/>
    <lineage>
        <taxon>Bacteria</taxon>
        <taxon>Pseudomonadati</taxon>
        <taxon>Pseudomonadota</taxon>
        <taxon>Betaproteobacteria</taxon>
        <taxon>Nitrosomonadales</taxon>
        <taxon>Nitrosomonadaceae</taxon>
        <taxon>Nitrosomonas</taxon>
    </lineage>
</organism>
<evidence type="ECO:0000313" key="2">
    <source>
        <dbReference type="EMBL" id="SFM63080.1"/>
    </source>
</evidence>
<evidence type="ECO:0000313" key="3">
    <source>
        <dbReference type="Proteomes" id="UP000199561"/>
    </source>
</evidence>
<sequence>MKLKLQIIICSTRPGRIGPYVAQWFHGIALQHGQFEVSLIDLATFNLPVYDEPEHPVLQRYRHEHTKNWAASVNAADAYVFVTPEYNFGPPPSLLNALNYVYKEWNYKPAGMVSYGGVSGGLRSALVEKLTLTTLKMMPMVEAVAIQNVSSHLDEDKRFKPSEHHINSGASLLNELYKWAQALKTIRS</sequence>
<reference evidence="2 3" key="1">
    <citation type="submission" date="2016-10" db="EMBL/GenBank/DDBJ databases">
        <authorList>
            <person name="de Groot N.N."/>
        </authorList>
    </citation>
    <scope>NUCLEOTIDE SEQUENCE [LARGE SCALE GENOMIC DNA]</scope>
    <source>
        <strain evidence="2 3">Nm146</strain>
    </source>
</reference>
<dbReference type="GO" id="GO:0016491">
    <property type="term" value="F:oxidoreductase activity"/>
    <property type="evidence" value="ECO:0007669"/>
    <property type="project" value="InterPro"/>
</dbReference>
<keyword evidence="3" id="KW-1185">Reference proteome</keyword>
<dbReference type="GO" id="GO:0005829">
    <property type="term" value="C:cytosol"/>
    <property type="evidence" value="ECO:0007669"/>
    <property type="project" value="TreeGrafter"/>
</dbReference>
<dbReference type="Proteomes" id="UP000199561">
    <property type="component" value="Unassembled WGS sequence"/>
</dbReference>
<feature type="domain" description="NADPH-dependent FMN reductase-like" evidence="1">
    <location>
        <begin position="4"/>
        <end position="148"/>
    </location>
</feature>
<dbReference type="EMBL" id="FOUF01000024">
    <property type="protein sequence ID" value="SFM63080.1"/>
    <property type="molecule type" value="Genomic_DNA"/>
</dbReference>
<name>A0A1I4SFH8_9PROT</name>
<gene>
    <name evidence="2" type="ORF">SAMN05421880_12416</name>
</gene>
<dbReference type="STRING" id="52442.SAMN05421880_12416"/>
<dbReference type="InterPro" id="IPR050712">
    <property type="entry name" value="NAD(P)H-dep_reductase"/>
</dbReference>
<evidence type="ECO:0000259" key="1">
    <source>
        <dbReference type="Pfam" id="PF03358"/>
    </source>
</evidence>
<dbReference type="PANTHER" id="PTHR30543:SF21">
    <property type="entry name" value="NAD(P)H-DEPENDENT FMN REDUCTASE LOT6"/>
    <property type="match status" value="1"/>
</dbReference>
<dbReference type="SUPFAM" id="SSF52218">
    <property type="entry name" value="Flavoproteins"/>
    <property type="match status" value="1"/>
</dbReference>
<dbReference type="Pfam" id="PF03358">
    <property type="entry name" value="FMN_red"/>
    <property type="match status" value="1"/>
</dbReference>
<dbReference type="InterPro" id="IPR029039">
    <property type="entry name" value="Flavoprotein-like_sf"/>
</dbReference>
<dbReference type="Gene3D" id="3.40.50.360">
    <property type="match status" value="1"/>
</dbReference>